<organism evidence="2 3">
    <name type="scientific">Kitasatospora putterlickiae</name>
    <dbReference type="NCBI Taxonomy" id="221725"/>
    <lineage>
        <taxon>Bacteria</taxon>
        <taxon>Bacillati</taxon>
        <taxon>Actinomycetota</taxon>
        <taxon>Actinomycetes</taxon>
        <taxon>Kitasatosporales</taxon>
        <taxon>Streptomycetaceae</taxon>
        <taxon>Kitasatospora</taxon>
    </lineage>
</organism>
<dbReference type="Proteomes" id="UP001499863">
    <property type="component" value="Unassembled WGS sequence"/>
</dbReference>
<sequence length="486" mass="53027">MSLPVVIKRARHAKDLIDRDFDRLNLVDRYARGAHRAPWMPAKANAEFKDLVKRSIVNVSSLAVEAPLNALRVQGFRKPGSGENANEWAFWQKNRLDERQNAVHRAALTSGAAYVVVTPDPRKGRREPAIRAYDAISTVAVYTDPAWDEFPVYALHVPEQQPDEDRTVGFLWDDVARHTVDLDAEPESAVLASEPHGMGVCPVVRFSPAVDLRGRTRGLVEPLIVSQDRLNQQTLSLLLNEHWGAHAIRFATGLAPAERLDPETGDPVRDPETGEPVYDVPSLDPSTLLMAPNSDAKFGQLPAMPTGDLLASRRQTVEEIMGLADVPPHYLAGSNLVNLSADALAAAETSFKRFLSTLQDSLGESWESVFRLCALVAGRGEIEQDESQVEWAEKATRSLAQAADAMVKLMQQGVPLSVALRKVPGFSQADIDEAVKAAEEAARKAEQAEAEALKQQKEASGGVDSQNRRDPSGGGRVPARAGSARR</sequence>
<name>A0ABN1YBF5_9ACTN</name>
<evidence type="ECO:0000256" key="1">
    <source>
        <dbReference type="SAM" id="MobiDB-lite"/>
    </source>
</evidence>
<gene>
    <name evidence="2" type="ORF">GCM10009639_47690</name>
</gene>
<comment type="caution">
    <text evidence="2">The sequence shown here is derived from an EMBL/GenBank/DDBJ whole genome shotgun (WGS) entry which is preliminary data.</text>
</comment>
<proteinExistence type="predicted"/>
<keyword evidence="3" id="KW-1185">Reference proteome</keyword>
<dbReference type="Pfam" id="PF05133">
    <property type="entry name" value="SPP1_portal"/>
    <property type="match status" value="1"/>
</dbReference>
<reference evidence="2 3" key="1">
    <citation type="journal article" date="2019" name="Int. J. Syst. Evol. Microbiol.">
        <title>The Global Catalogue of Microorganisms (GCM) 10K type strain sequencing project: providing services to taxonomists for standard genome sequencing and annotation.</title>
        <authorList>
            <consortium name="The Broad Institute Genomics Platform"/>
            <consortium name="The Broad Institute Genome Sequencing Center for Infectious Disease"/>
            <person name="Wu L."/>
            <person name="Ma J."/>
        </authorList>
    </citation>
    <scope>NUCLEOTIDE SEQUENCE [LARGE SCALE GENOMIC DNA]</scope>
    <source>
        <strain evidence="2 3">JCM 12393</strain>
    </source>
</reference>
<dbReference type="InterPro" id="IPR021145">
    <property type="entry name" value="Portal_protein_SPP1_Gp6-like"/>
</dbReference>
<protein>
    <recommendedName>
        <fullName evidence="4">Phage portal protein</fullName>
    </recommendedName>
</protein>
<feature type="region of interest" description="Disordered" evidence="1">
    <location>
        <begin position="442"/>
        <end position="486"/>
    </location>
</feature>
<accession>A0ABN1YBF5</accession>
<dbReference type="EMBL" id="BAAAKJ010000257">
    <property type="protein sequence ID" value="GAA1403222.1"/>
    <property type="molecule type" value="Genomic_DNA"/>
</dbReference>
<evidence type="ECO:0000313" key="2">
    <source>
        <dbReference type="EMBL" id="GAA1403222.1"/>
    </source>
</evidence>
<feature type="compositionally biased region" description="Basic and acidic residues" evidence="1">
    <location>
        <begin position="442"/>
        <end position="457"/>
    </location>
</feature>
<evidence type="ECO:0000313" key="3">
    <source>
        <dbReference type="Proteomes" id="UP001499863"/>
    </source>
</evidence>
<evidence type="ECO:0008006" key="4">
    <source>
        <dbReference type="Google" id="ProtNLM"/>
    </source>
</evidence>
<dbReference type="RefSeq" id="WP_344339078.1">
    <property type="nucleotide sequence ID" value="NZ_BAAAKJ010000257.1"/>
</dbReference>